<accession>A0A8H6KFI3</accession>
<name>A0A8H6KFI3_9PEZI</name>
<gene>
    <name evidence="1" type="ORF">CMUS01_07927</name>
</gene>
<dbReference type="Proteomes" id="UP000639643">
    <property type="component" value="Unassembled WGS sequence"/>
</dbReference>
<keyword evidence="2" id="KW-1185">Reference proteome</keyword>
<reference evidence="1" key="1">
    <citation type="journal article" date="2020" name="Phytopathology">
        <title>Genome Sequence Resources of Colletotrichum truncatum, C. plurivorum, C. musicola, and C. sojae: Four Species Pathogenic to Soybean (Glycine max).</title>
        <authorList>
            <person name="Rogerio F."/>
            <person name="Boufleur T.R."/>
            <person name="Ciampi-Guillardi M."/>
            <person name="Sukno S.A."/>
            <person name="Thon M.R."/>
            <person name="Massola Junior N.S."/>
            <person name="Baroncelli R."/>
        </authorList>
    </citation>
    <scope>NUCLEOTIDE SEQUENCE</scope>
    <source>
        <strain evidence="1">LFN0074</strain>
    </source>
</reference>
<protein>
    <submittedName>
        <fullName evidence="1">Mynd domain-containing protein</fullName>
    </submittedName>
</protein>
<comment type="caution">
    <text evidence="1">The sequence shown here is derived from an EMBL/GenBank/DDBJ whole genome shotgun (WGS) entry which is preliminary data.</text>
</comment>
<dbReference type="EMBL" id="WIGM01000295">
    <property type="protein sequence ID" value="KAF6830033.1"/>
    <property type="molecule type" value="Genomic_DNA"/>
</dbReference>
<evidence type="ECO:0000313" key="2">
    <source>
        <dbReference type="Proteomes" id="UP000639643"/>
    </source>
</evidence>
<proteinExistence type="predicted"/>
<dbReference type="AlphaFoldDB" id="A0A8H6KFI3"/>
<sequence>MTDSSSPSSLPQGLRKHINTSTGYKLLERWTYFHERPETDVYNLLIDTYRHRTWKHSITLTSGAVDGRPGFSTFLDKAEKAKSVSGGVPLLPKWWNEEKRKECEALGATDAKEWSSLAWKVSKDDIQRHYGDISLTMQLRCVGEK</sequence>
<dbReference type="OrthoDB" id="432970at2759"/>
<evidence type="ECO:0000313" key="1">
    <source>
        <dbReference type="EMBL" id="KAF6830033.1"/>
    </source>
</evidence>
<organism evidence="1 2">
    <name type="scientific">Colletotrichum musicola</name>
    <dbReference type="NCBI Taxonomy" id="2175873"/>
    <lineage>
        <taxon>Eukaryota</taxon>
        <taxon>Fungi</taxon>
        <taxon>Dikarya</taxon>
        <taxon>Ascomycota</taxon>
        <taxon>Pezizomycotina</taxon>
        <taxon>Sordariomycetes</taxon>
        <taxon>Hypocreomycetidae</taxon>
        <taxon>Glomerellales</taxon>
        <taxon>Glomerellaceae</taxon>
        <taxon>Colletotrichum</taxon>
        <taxon>Colletotrichum orchidearum species complex</taxon>
    </lineage>
</organism>
<feature type="non-terminal residue" evidence="1">
    <location>
        <position position="145"/>
    </location>
</feature>